<sequence>MEQLRANESSTAGGTAQIDGVEEANRNLGAANDQRLDDETLCRYKKKRRAFYCLILADRLRPIRRRKSDHVPSLRSSRSLPTIGRVTSERMRRRRRTSRSVATKKKKKKKAKGGGGKKRPEVAKKKKKKKEERKWEEKTMKNVIQEKKEKINK</sequence>
<organism evidence="2 3">
    <name type="scientific">Acer negundo</name>
    <name type="common">Box elder</name>
    <dbReference type="NCBI Taxonomy" id="4023"/>
    <lineage>
        <taxon>Eukaryota</taxon>
        <taxon>Viridiplantae</taxon>
        <taxon>Streptophyta</taxon>
        <taxon>Embryophyta</taxon>
        <taxon>Tracheophyta</taxon>
        <taxon>Spermatophyta</taxon>
        <taxon>Magnoliopsida</taxon>
        <taxon>eudicotyledons</taxon>
        <taxon>Gunneridae</taxon>
        <taxon>Pentapetalae</taxon>
        <taxon>rosids</taxon>
        <taxon>malvids</taxon>
        <taxon>Sapindales</taxon>
        <taxon>Sapindaceae</taxon>
        <taxon>Hippocastanoideae</taxon>
        <taxon>Acereae</taxon>
        <taxon>Acer</taxon>
    </lineage>
</organism>
<feature type="region of interest" description="Disordered" evidence="1">
    <location>
        <begin position="1"/>
        <end position="21"/>
    </location>
</feature>
<feature type="compositionally biased region" description="Basic residues" evidence="1">
    <location>
        <begin position="91"/>
        <end position="117"/>
    </location>
</feature>
<reference evidence="2" key="1">
    <citation type="journal article" date="2022" name="Plant J.">
        <title>Strategies of tolerance reflected in two North American maple genomes.</title>
        <authorList>
            <person name="McEvoy S.L."/>
            <person name="Sezen U.U."/>
            <person name="Trouern-Trend A."/>
            <person name="McMahon S.M."/>
            <person name="Schaberg P.G."/>
            <person name="Yang J."/>
            <person name="Wegrzyn J.L."/>
            <person name="Swenson N.G."/>
        </authorList>
    </citation>
    <scope>NUCLEOTIDE SEQUENCE</scope>
    <source>
        <strain evidence="2">91603</strain>
    </source>
</reference>
<name>A0AAD5NI33_ACENE</name>
<evidence type="ECO:0000313" key="3">
    <source>
        <dbReference type="Proteomes" id="UP001064489"/>
    </source>
</evidence>
<feature type="compositionally biased region" description="Polar residues" evidence="1">
    <location>
        <begin position="1"/>
        <end position="14"/>
    </location>
</feature>
<proteinExistence type="predicted"/>
<gene>
    <name evidence="2" type="ORF">LWI28_016178</name>
</gene>
<dbReference type="EMBL" id="JAJSOW010000106">
    <property type="protein sequence ID" value="KAI9161305.1"/>
    <property type="molecule type" value="Genomic_DNA"/>
</dbReference>
<dbReference type="AlphaFoldDB" id="A0AAD5NI33"/>
<evidence type="ECO:0000256" key="1">
    <source>
        <dbReference type="SAM" id="MobiDB-lite"/>
    </source>
</evidence>
<dbReference type="Proteomes" id="UP001064489">
    <property type="component" value="Chromosome 2"/>
</dbReference>
<evidence type="ECO:0000313" key="2">
    <source>
        <dbReference type="EMBL" id="KAI9161305.1"/>
    </source>
</evidence>
<protein>
    <submittedName>
        <fullName evidence="2">Uncharacterized protein</fullName>
    </submittedName>
</protein>
<feature type="compositionally biased region" description="Basic and acidic residues" evidence="1">
    <location>
        <begin position="132"/>
        <end position="153"/>
    </location>
</feature>
<comment type="caution">
    <text evidence="2">The sequence shown here is derived from an EMBL/GenBank/DDBJ whole genome shotgun (WGS) entry which is preliminary data.</text>
</comment>
<keyword evidence="3" id="KW-1185">Reference proteome</keyword>
<reference evidence="2" key="2">
    <citation type="submission" date="2023-02" db="EMBL/GenBank/DDBJ databases">
        <authorList>
            <person name="Swenson N.G."/>
            <person name="Wegrzyn J.L."/>
            <person name="Mcevoy S.L."/>
        </authorList>
    </citation>
    <scope>NUCLEOTIDE SEQUENCE</scope>
    <source>
        <strain evidence="2">91603</strain>
        <tissue evidence="2">Leaf</tissue>
    </source>
</reference>
<accession>A0AAD5NI33</accession>
<feature type="region of interest" description="Disordered" evidence="1">
    <location>
        <begin position="62"/>
        <end position="153"/>
    </location>
</feature>